<evidence type="ECO:0000259" key="1">
    <source>
        <dbReference type="Pfam" id="PF04471"/>
    </source>
</evidence>
<dbReference type="Pfam" id="PF04471">
    <property type="entry name" value="Mrr_cat"/>
    <property type="match status" value="1"/>
</dbReference>
<evidence type="ECO:0000313" key="3">
    <source>
        <dbReference type="EMBL" id="TGL94041.1"/>
    </source>
</evidence>
<dbReference type="Gene3D" id="3.40.50.300">
    <property type="entry name" value="P-loop containing nucleotide triphosphate hydrolases"/>
    <property type="match status" value="1"/>
</dbReference>
<dbReference type="InterPro" id="IPR011856">
    <property type="entry name" value="tRNA_endonuc-like_dom_sf"/>
</dbReference>
<dbReference type="InterPro" id="IPR007560">
    <property type="entry name" value="Restrct_endonuc_IV_Mrr"/>
</dbReference>
<organism evidence="3 4">
    <name type="scientific">Leptospira congkakensis</name>
    <dbReference type="NCBI Taxonomy" id="2484932"/>
    <lineage>
        <taxon>Bacteria</taxon>
        <taxon>Pseudomonadati</taxon>
        <taxon>Spirochaetota</taxon>
        <taxon>Spirochaetia</taxon>
        <taxon>Leptospirales</taxon>
        <taxon>Leptospiraceae</taxon>
        <taxon>Leptospira</taxon>
    </lineage>
</organism>
<dbReference type="Pfam" id="PF20720">
    <property type="entry name" value="nSTAND3"/>
    <property type="match status" value="1"/>
</dbReference>
<evidence type="ECO:0000259" key="2">
    <source>
        <dbReference type="Pfam" id="PF20720"/>
    </source>
</evidence>
<dbReference type="GO" id="GO:0009307">
    <property type="term" value="P:DNA restriction-modification system"/>
    <property type="evidence" value="ECO:0007669"/>
    <property type="project" value="InterPro"/>
</dbReference>
<dbReference type="SUPFAM" id="SSF52540">
    <property type="entry name" value="P-loop containing nucleoside triphosphate hydrolases"/>
    <property type="match status" value="1"/>
</dbReference>
<reference evidence="3" key="1">
    <citation type="journal article" date="2019" name="PLoS Negl. Trop. Dis.">
        <title>Revisiting the worldwide diversity of Leptospira species in the environment.</title>
        <authorList>
            <person name="Vincent A.T."/>
            <person name="Schiettekatte O."/>
            <person name="Bourhy P."/>
            <person name="Veyrier F.J."/>
            <person name="Picardeau M."/>
        </authorList>
    </citation>
    <scope>NUCLEOTIDE SEQUENCE [LARGE SCALE GENOMIC DNA]</scope>
    <source>
        <strain evidence="3">201702422</strain>
    </source>
</reference>
<dbReference type="Proteomes" id="UP000298263">
    <property type="component" value="Unassembled WGS sequence"/>
</dbReference>
<accession>A0A4Z0ZZJ0</accession>
<feature type="domain" description="Novel STAND NTPase 3" evidence="2">
    <location>
        <begin position="196"/>
        <end position="354"/>
    </location>
</feature>
<dbReference type="InterPro" id="IPR049050">
    <property type="entry name" value="nSTAND3"/>
</dbReference>
<sequence>MVSVKKNRGSVLCCYAKFLNLNRKMNNYDFLILSPIEFENLTRDLIQKKENVFIESFKSGRDNGIDLRYATPNLNNVIIQAKRYESYSNLLTNLKKEIKKVRILNPNRYLISTTVGLTPKNKQEIQNLFKPYIRETEDILGKDDLNNLLSLNNDIELKYYKLWLSSSTVLDRLLNNRIYNYSEFELSEMKDQMKTYVQNESFSKAIKIITEYKYVIISGIPGIGKTTLARIISLHFLSGDYDEFIFLSDSIDDGYTLFHEEKKQIFFFDDFLGKNFLDAKQKPNEESKIIKFIERIKRSNNKLLILSTREYILNQAISSYEVFRINNIEIAKCILDLDSYTNVIKAQILYNHLFFAGIPKNHLNNLVDPKNHLGIVKHKNYNPRIIETLIKRKIWNSCAPNEFSKNIIILLDNPESVWHYAFENSINKYSQYTLLILLTLGSPVKIEDLEEALISFLEININKIHLPVDLILVKRSLKELENTFIKIQNDSATTIAVDFQNPSIIDFLLNYLRDKTEIIESLMDSFIFENQYFNIFDTTQDGSVSNKKIILSEKIQKNAFEKIKKNIEILKNCILTRVNIGDTGRFLWKNLNSNRYSFLTRIYKDFNIPDIEKESFIKEEFIKLLYPNKLNSYEHNLYIQLLKDLKLENLDEERIIITFLQTIRDLHQLKYFKEFAELFPIKFDEHVKKETFYTYISNLVSEEIQKTDGLFFDSLKEEIEKVESTFNLNLEDQLYELAEKITDYEEFVESQIERYIDEESENQYNPMSEDQTISEIFNSFDER</sequence>
<dbReference type="EMBL" id="RQGP01000010">
    <property type="protein sequence ID" value="TGL94041.1"/>
    <property type="molecule type" value="Genomic_DNA"/>
</dbReference>
<dbReference type="GO" id="GO:0003677">
    <property type="term" value="F:DNA binding"/>
    <property type="evidence" value="ECO:0007669"/>
    <property type="project" value="InterPro"/>
</dbReference>
<dbReference type="AlphaFoldDB" id="A0A4Z0ZZJ0"/>
<dbReference type="InterPro" id="IPR027417">
    <property type="entry name" value="P-loop_NTPase"/>
</dbReference>
<dbReference type="Gene3D" id="3.40.1350.10">
    <property type="match status" value="1"/>
</dbReference>
<gene>
    <name evidence="3" type="ORF">EHQ69_06120</name>
</gene>
<feature type="domain" description="Restriction endonuclease type IV Mrr" evidence="1">
    <location>
        <begin position="33"/>
        <end position="90"/>
    </location>
</feature>
<name>A0A4Z0ZZJ0_9LEPT</name>
<proteinExistence type="predicted"/>
<evidence type="ECO:0000313" key="4">
    <source>
        <dbReference type="Proteomes" id="UP000298263"/>
    </source>
</evidence>
<dbReference type="GO" id="GO:0004519">
    <property type="term" value="F:endonuclease activity"/>
    <property type="evidence" value="ECO:0007669"/>
    <property type="project" value="InterPro"/>
</dbReference>
<protein>
    <submittedName>
        <fullName evidence="3">Uncharacterized protein</fullName>
    </submittedName>
</protein>
<comment type="caution">
    <text evidence="3">The sequence shown here is derived from an EMBL/GenBank/DDBJ whole genome shotgun (WGS) entry which is preliminary data.</text>
</comment>
<keyword evidence="4" id="KW-1185">Reference proteome</keyword>
<dbReference type="OrthoDB" id="9806903at2"/>